<dbReference type="CDD" id="cd06257">
    <property type="entry name" value="DnaJ"/>
    <property type="match status" value="1"/>
</dbReference>
<feature type="repeat" description="CXXCXGXG motif" evidence="6">
    <location>
        <begin position="174"/>
        <end position="181"/>
    </location>
</feature>
<feature type="repeat" description="CXXCXGXG motif" evidence="6">
    <location>
        <begin position="214"/>
        <end position="221"/>
    </location>
</feature>
<evidence type="ECO:0000256" key="7">
    <source>
        <dbReference type="PROSITE-ProRule" id="PRU00546"/>
    </source>
</evidence>
<keyword evidence="1 6" id="KW-0479">Metal-binding</keyword>
<reference evidence="10 11" key="1">
    <citation type="journal article" date="2016" name="Nat. Commun.">
        <title>Thousands of microbial genomes shed light on interconnected biogeochemical processes in an aquifer system.</title>
        <authorList>
            <person name="Anantharaman K."/>
            <person name="Brown C.T."/>
            <person name="Hug L.A."/>
            <person name="Sharon I."/>
            <person name="Castelle C.J."/>
            <person name="Probst A.J."/>
            <person name="Thomas B.C."/>
            <person name="Singh A."/>
            <person name="Wilkins M.J."/>
            <person name="Karaoz U."/>
            <person name="Brodie E.L."/>
            <person name="Williams K.H."/>
            <person name="Hubbard S.S."/>
            <person name="Banfield J.F."/>
        </authorList>
    </citation>
    <scope>NUCLEOTIDE SEQUENCE [LARGE SCALE GENOMIC DNA]</scope>
</reference>
<dbReference type="PRINTS" id="PR00625">
    <property type="entry name" value="JDOMAIN"/>
</dbReference>
<proteinExistence type="inferred from homology"/>
<keyword evidence="6" id="KW-0963">Cytoplasm</keyword>
<evidence type="ECO:0000256" key="4">
    <source>
        <dbReference type="ARBA" id="ARBA00022833"/>
    </source>
</evidence>
<dbReference type="GO" id="GO:0006260">
    <property type="term" value="P:DNA replication"/>
    <property type="evidence" value="ECO:0007669"/>
    <property type="project" value="UniProtKB-KW"/>
</dbReference>
<evidence type="ECO:0000256" key="5">
    <source>
        <dbReference type="ARBA" id="ARBA00023186"/>
    </source>
</evidence>
<feature type="binding site" evidence="6">
    <location>
        <position position="203"/>
    </location>
    <ligand>
        <name>Zn(2+)</name>
        <dbReference type="ChEBI" id="CHEBI:29105"/>
        <label>2</label>
    </ligand>
</feature>
<dbReference type="CDD" id="cd10747">
    <property type="entry name" value="DnaJ_C"/>
    <property type="match status" value="1"/>
</dbReference>
<dbReference type="Proteomes" id="UP000177061">
    <property type="component" value="Unassembled WGS sequence"/>
</dbReference>
<comment type="subunit">
    <text evidence="6">Homodimer.</text>
</comment>
<dbReference type="SUPFAM" id="SSF57938">
    <property type="entry name" value="DnaJ/Hsp40 cysteine-rich domain"/>
    <property type="match status" value="1"/>
</dbReference>
<organism evidence="10 11">
    <name type="scientific">Candidatus Portnoybacteria bacterium RIFCSPHIGHO2_12_FULL_38_9</name>
    <dbReference type="NCBI Taxonomy" id="1801997"/>
    <lineage>
        <taxon>Bacteria</taxon>
        <taxon>Candidatus Portnoyibacteriota</taxon>
    </lineage>
</organism>
<dbReference type="FunFam" id="2.60.260.20:FF:000005">
    <property type="entry name" value="Chaperone protein dnaJ 1, mitochondrial"/>
    <property type="match status" value="1"/>
</dbReference>
<dbReference type="InterPro" id="IPR008971">
    <property type="entry name" value="HSP40/DnaJ_pept-bd"/>
</dbReference>
<evidence type="ECO:0000256" key="3">
    <source>
        <dbReference type="ARBA" id="ARBA00022771"/>
    </source>
</evidence>
<keyword evidence="5 6" id="KW-0143">Chaperone</keyword>
<dbReference type="GO" id="GO:0008270">
    <property type="term" value="F:zinc ion binding"/>
    <property type="evidence" value="ECO:0007669"/>
    <property type="project" value="UniProtKB-UniRule"/>
</dbReference>
<dbReference type="HAMAP" id="MF_01152">
    <property type="entry name" value="DnaJ"/>
    <property type="match status" value="1"/>
</dbReference>
<evidence type="ECO:0000313" key="11">
    <source>
        <dbReference type="Proteomes" id="UP000177061"/>
    </source>
</evidence>
<dbReference type="SUPFAM" id="SSF46565">
    <property type="entry name" value="Chaperone J-domain"/>
    <property type="match status" value="1"/>
</dbReference>
<dbReference type="PANTHER" id="PTHR43096:SF52">
    <property type="entry name" value="DNAJ HOMOLOG 1, MITOCHONDRIAL-RELATED"/>
    <property type="match status" value="1"/>
</dbReference>
<dbReference type="AlphaFoldDB" id="A0A1G2FG66"/>
<comment type="function">
    <text evidence="6">Participates actively in the response to hyperosmotic and heat shock by preventing the aggregation of stress-denatured proteins and by disaggregating proteins, also in an autonomous, DnaK-independent fashion. Unfolded proteins bind initially to DnaJ; upon interaction with the DnaJ-bound protein, DnaK hydrolyzes its bound ATP, resulting in the formation of a stable complex. GrpE releases ADP from DnaK; ATP binding to DnaK triggers the release of the substrate protein, thus completing the reaction cycle. Several rounds of ATP-dependent interactions between DnaJ, DnaK and GrpE are required for fully efficient folding. Also involved, together with DnaK and GrpE, in the DNA replication of plasmids through activation of initiation proteins.</text>
</comment>
<feature type="domain" description="CR-type" evidence="9">
    <location>
        <begin position="147"/>
        <end position="226"/>
    </location>
</feature>
<feature type="binding site" evidence="6">
    <location>
        <position position="163"/>
    </location>
    <ligand>
        <name>Zn(2+)</name>
        <dbReference type="ChEBI" id="CHEBI:29105"/>
        <label>1</label>
    </ligand>
</feature>
<dbReference type="Gene3D" id="2.60.260.20">
    <property type="entry name" value="Urease metallochaperone UreE, N-terminal domain"/>
    <property type="match status" value="2"/>
</dbReference>
<dbReference type="GO" id="GO:0009408">
    <property type="term" value="P:response to heat"/>
    <property type="evidence" value="ECO:0007669"/>
    <property type="project" value="InterPro"/>
</dbReference>
<feature type="repeat" description="CXXCXGXG motif" evidence="6">
    <location>
        <begin position="160"/>
        <end position="167"/>
    </location>
</feature>
<feature type="binding site" evidence="6">
    <location>
        <position position="200"/>
    </location>
    <ligand>
        <name>Zn(2+)</name>
        <dbReference type="ChEBI" id="CHEBI:29105"/>
        <label>2</label>
    </ligand>
</feature>
<dbReference type="NCBIfam" id="NF008035">
    <property type="entry name" value="PRK10767.1"/>
    <property type="match status" value="1"/>
</dbReference>
<feature type="repeat" description="CXXCXGXG motif" evidence="6">
    <location>
        <begin position="200"/>
        <end position="207"/>
    </location>
</feature>
<sequence>MPTKNYYEILGVPKNASEIEIKKAYRQLALKYHPDKAPESHKKEYEEKFKEISQVYRVLSDKEKRAQYDRFGEKYEEAPFGRGFSEQDFRSFYDVFGGRDIFEDLGFSHIFEEIFGFGPTTKTRKVQEYGDDIHLDLEINLEDAFYGIQKEIELKKMIACDKCRGQGGESFKKCPACQGAGYEQVRTQSFLGILLRQKVCSKCRGRGEWPEKICPACRGEGRTREIKTIKITAPAGIDNEQTLKLSEQGQAGPYGGEAGDLFITIHIKPHKYFKRQEDDLYYNLSINFTQAALGDKIEIPAIDDPLKLKIPAGLQPGETIRLKGKGIPRLYGRDRGDMLVRVQVAVPKKLSREQRKLIEELAKEEKS</sequence>
<feature type="binding site" evidence="6">
    <location>
        <position position="217"/>
    </location>
    <ligand>
        <name>Zn(2+)</name>
        <dbReference type="ChEBI" id="CHEBI:29105"/>
        <label>1</label>
    </ligand>
</feature>
<dbReference type="InterPro" id="IPR036869">
    <property type="entry name" value="J_dom_sf"/>
</dbReference>
<dbReference type="GO" id="GO:0051082">
    <property type="term" value="F:unfolded protein binding"/>
    <property type="evidence" value="ECO:0007669"/>
    <property type="project" value="UniProtKB-UniRule"/>
</dbReference>
<feature type="binding site" evidence="6">
    <location>
        <position position="214"/>
    </location>
    <ligand>
        <name>Zn(2+)</name>
        <dbReference type="ChEBI" id="CHEBI:29105"/>
        <label>1</label>
    </ligand>
</feature>
<dbReference type="SUPFAM" id="SSF49493">
    <property type="entry name" value="HSP40/DnaJ peptide-binding domain"/>
    <property type="match status" value="2"/>
</dbReference>
<feature type="zinc finger region" description="CR-type" evidence="7">
    <location>
        <begin position="147"/>
        <end position="226"/>
    </location>
</feature>
<feature type="binding site" evidence="6">
    <location>
        <position position="174"/>
    </location>
    <ligand>
        <name>Zn(2+)</name>
        <dbReference type="ChEBI" id="CHEBI:29105"/>
        <label>2</label>
    </ligand>
</feature>
<dbReference type="Pfam" id="PF01556">
    <property type="entry name" value="DnaJ_C"/>
    <property type="match status" value="1"/>
</dbReference>
<dbReference type="PROSITE" id="PS50076">
    <property type="entry name" value="DNAJ_2"/>
    <property type="match status" value="1"/>
</dbReference>
<dbReference type="GO" id="GO:0042026">
    <property type="term" value="P:protein refolding"/>
    <property type="evidence" value="ECO:0007669"/>
    <property type="project" value="TreeGrafter"/>
</dbReference>
<evidence type="ECO:0000313" key="10">
    <source>
        <dbReference type="EMBL" id="OGZ36640.1"/>
    </source>
</evidence>
<dbReference type="Pfam" id="PF00684">
    <property type="entry name" value="DnaJ_CXXCXGXG"/>
    <property type="match status" value="1"/>
</dbReference>
<dbReference type="GO" id="GO:0031072">
    <property type="term" value="F:heat shock protein binding"/>
    <property type="evidence" value="ECO:0007669"/>
    <property type="project" value="InterPro"/>
</dbReference>
<dbReference type="InterPro" id="IPR012724">
    <property type="entry name" value="DnaJ"/>
</dbReference>
<accession>A0A1G2FG66</accession>
<dbReference type="InterPro" id="IPR036410">
    <property type="entry name" value="HSP_DnaJ_Cys-rich_dom_sf"/>
</dbReference>
<dbReference type="SMART" id="SM00271">
    <property type="entry name" value="DnaJ"/>
    <property type="match status" value="1"/>
</dbReference>
<dbReference type="PROSITE" id="PS51188">
    <property type="entry name" value="ZF_CR"/>
    <property type="match status" value="1"/>
</dbReference>
<keyword evidence="4 6" id="KW-0862">Zinc</keyword>
<dbReference type="EMBL" id="MHNB01000024">
    <property type="protein sequence ID" value="OGZ36640.1"/>
    <property type="molecule type" value="Genomic_DNA"/>
</dbReference>
<evidence type="ECO:0000256" key="1">
    <source>
        <dbReference type="ARBA" id="ARBA00022723"/>
    </source>
</evidence>
<comment type="subcellular location">
    <subcellularLocation>
        <location evidence="6">Cytoplasm</location>
    </subcellularLocation>
</comment>
<dbReference type="STRING" id="1801997.A3J64_00905"/>
<dbReference type="GO" id="GO:0005524">
    <property type="term" value="F:ATP binding"/>
    <property type="evidence" value="ECO:0007669"/>
    <property type="project" value="InterPro"/>
</dbReference>
<comment type="similarity">
    <text evidence="6">Belongs to the DnaJ family.</text>
</comment>
<comment type="cofactor">
    <cofactor evidence="6">
        <name>Zn(2+)</name>
        <dbReference type="ChEBI" id="CHEBI:29105"/>
    </cofactor>
    <text evidence="6">Binds 2 Zn(2+) ions per monomer.</text>
</comment>
<feature type="binding site" evidence="6">
    <location>
        <position position="177"/>
    </location>
    <ligand>
        <name>Zn(2+)</name>
        <dbReference type="ChEBI" id="CHEBI:29105"/>
        <label>2</label>
    </ligand>
</feature>
<dbReference type="InterPro" id="IPR001305">
    <property type="entry name" value="HSP_DnaJ_Cys-rich_dom"/>
</dbReference>
<evidence type="ECO:0000259" key="8">
    <source>
        <dbReference type="PROSITE" id="PS50076"/>
    </source>
</evidence>
<evidence type="ECO:0000259" key="9">
    <source>
        <dbReference type="PROSITE" id="PS51188"/>
    </source>
</evidence>
<feature type="domain" description="J" evidence="8">
    <location>
        <begin position="5"/>
        <end position="72"/>
    </location>
</feature>
<dbReference type="InterPro" id="IPR002939">
    <property type="entry name" value="DnaJ_C"/>
</dbReference>
<dbReference type="Gene3D" id="2.10.230.10">
    <property type="entry name" value="Heat shock protein DnaJ, cysteine-rich domain"/>
    <property type="match status" value="1"/>
</dbReference>
<dbReference type="NCBIfam" id="TIGR02349">
    <property type="entry name" value="DnaJ_bact"/>
    <property type="match status" value="1"/>
</dbReference>
<dbReference type="CDD" id="cd10719">
    <property type="entry name" value="DnaJ_zf"/>
    <property type="match status" value="1"/>
</dbReference>
<keyword evidence="6" id="KW-0235">DNA replication</keyword>
<feature type="binding site" evidence="6">
    <location>
        <position position="160"/>
    </location>
    <ligand>
        <name>Zn(2+)</name>
        <dbReference type="ChEBI" id="CHEBI:29105"/>
        <label>1</label>
    </ligand>
</feature>
<dbReference type="Pfam" id="PF00226">
    <property type="entry name" value="DnaJ"/>
    <property type="match status" value="1"/>
</dbReference>
<comment type="caution">
    <text evidence="10">The sequence shown here is derived from an EMBL/GenBank/DDBJ whole genome shotgun (WGS) entry which is preliminary data.</text>
</comment>
<keyword evidence="3 6" id="KW-0863">Zinc-finger</keyword>
<evidence type="ECO:0000256" key="2">
    <source>
        <dbReference type="ARBA" id="ARBA00022737"/>
    </source>
</evidence>
<evidence type="ECO:0000256" key="6">
    <source>
        <dbReference type="HAMAP-Rule" id="MF_01152"/>
    </source>
</evidence>
<keyword evidence="6" id="KW-0346">Stress response</keyword>
<dbReference type="InterPro" id="IPR001623">
    <property type="entry name" value="DnaJ_domain"/>
</dbReference>
<dbReference type="FunFam" id="2.10.230.10:FF:000001">
    <property type="entry name" value="DnaJ subfamily A member 2"/>
    <property type="match status" value="1"/>
</dbReference>
<dbReference type="PANTHER" id="PTHR43096">
    <property type="entry name" value="DNAJ HOMOLOG 1, MITOCHONDRIAL-RELATED"/>
    <property type="match status" value="1"/>
</dbReference>
<comment type="domain">
    <text evidence="6">The J domain is necessary and sufficient to stimulate DnaK ATPase activity. Zinc center 1 plays an important role in the autonomous, DnaK-independent chaperone activity of DnaJ. Zinc center 2 is essential for interaction with DnaK and for DnaJ activity.</text>
</comment>
<gene>
    <name evidence="6" type="primary">dnaJ</name>
    <name evidence="10" type="ORF">A3J64_00905</name>
</gene>
<keyword evidence="2 6" id="KW-0677">Repeat</keyword>
<dbReference type="Gene3D" id="1.10.287.110">
    <property type="entry name" value="DnaJ domain"/>
    <property type="match status" value="1"/>
</dbReference>
<protein>
    <recommendedName>
        <fullName evidence="6">Chaperone protein DnaJ</fullName>
    </recommendedName>
</protein>
<dbReference type="GO" id="GO:0005737">
    <property type="term" value="C:cytoplasm"/>
    <property type="evidence" value="ECO:0007669"/>
    <property type="project" value="UniProtKB-SubCell"/>
</dbReference>
<name>A0A1G2FG66_9BACT</name>